<evidence type="ECO:0000259" key="1">
    <source>
        <dbReference type="Pfam" id="PF20661"/>
    </source>
</evidence>
<reference evidence="2 3" key="1">
    <citation type="submission" date="2019-02" db="EMBL/GenBank/DDBJ databases">
        <authorList>
            <person name="Li S.-H."/>
        </authorList>
    </citation>
    <scope>NUCLEOTIDE SEQUENCE [LARGE SCALE GENOMIC DNA]</scope>
    <source>
        <strain evidence="2 3">IMCC14385</strain>
    </source>
</reference>
<evidence type="ECO:0000313" key="3">
    <source>
        <dbReference type="Proteomes" id="UP000326287"/>
    </source>
</evidence>
<evidence type="ECO:0000313" key="2">
    <source>
        <dbReference type="EMBL" id="QFU77473.1"/>
    </source>
</evidence>
<dbReference type="AlphaFoldDB" id="A0A5P9NNM7"/>
<dbReference type="RefSeq" id="WP_153240619.1">
    <property type="nucleotide sequence ID" value="NZ_CP036422.1"/>
</dbReference>
<accession>A0A5P9NNM7</accession>
<protein>
    <recommendedName>
        <fullName evidence="1">Transcriptional regulator SutA RNAP-binding domain-containing protein</fullName>
    </recommendedName>
</protein>
<dbReference type="EMBL" id="CP036422">
    <property type="protein sequence ID" value="QFU77473.1"/>
    <property type="molecule type" value="Genomic_DNA"/>
</dbReference>
<proteinExistence type="predicted"/>
<dbReference type="Proteomes" id="UP000326287">
    <property type="component" value="Chromosome"/>
</dbReference>
<feature type="domain" description="Transcriptional regulator SutA RNAP-binding" evidence="1">
    <location>
        <begin position="12"/>
        <end position="37"/>
    </location>
</feature>
<name>A0A5P9NNM7_9GAMM</name>
<dbReference type="InterPro" id="IPR049191">
    <property type="entry name" value="SutA_RBD"/>
</dbReference>
<sequence>MKRHNNTINESEKKRIRDEIDTQIAQFLETGGKIDVLSGNSNDSKRVIGSVWHHGEDLPSQGQ</sequence>
<keyword evidence="3" id="KW-1185">Reference proteome</keyword>
<dbReference type="KEGG" id="halc:EY643_18350"/>
<gene>
    <name evidence="2" type="ORF">EY643_18350</name>
</gene>
<dbReference type="OrthoDB" id="5741519at2"/>
<dbReference type="Pfam" id="PF20661">
    <property type="entry name" value="SutA-RBD"/>
    <property type="match status" value="1"/>
</dbReference>
<organism evidence="2 3">
    <name type="scientific">Halioglobus maricola</name>
    <dbReference type="NCBI Taxonomy" id="2601894"/>
    <lineage>
        <taxon>Bacteria</taxon>
        <taxon>Pseudomonadati</taxon>
        <taxon>Pseudomonadota</taxon>
        <taxon>Gammaproteobacteria</taxon>
        <taxon>Cellvibrionales</taxon>
        <taxon>Halieaceae</taxon>
        <taxon>Halioglobus</taxon>
    </lineage>
</organism>